<keyword evidence="3" id="KW-1133">Transmembrane helix</keyword>
<dbReference type="PANTHER" id="PTHR34216">
    <property type="match status" value="1"/>
</dbReference>
<dbReference type="EMBL" id="RHLK01000002">
    <property type="protein sequence ID" value="MVO99058.1"/>
    <property type="molecule type" value="Genomic_DNA"/>
</dbReference>
<accession>A0A7X3FGI5</accession>
<dbReference type="Gene3D" id="3.20.20.370">
    <property type="entry name" value="Glycoside hydrolase/deacetylase"/>
    <property type="match status" value="1"/>
</dbReference>
<feature type="domain" description="NodB homology" evidence="4">
    <location>
        <begin position="93"/>
        <end position="315"/>
    </location>
</feature>
<reference evidence="5 6" key="1">
    <citation type="journal article" date="2019" name="Microorganisms">
        <title>Paenibacillus lutrae sp. nov., A Chitinolytic Species Isolated from A River Otter in Castril Natural Park, Granada, Spain.</title>
        <authorList>
            <person name="Rodriguez M."/>
            <person name="Reina J.C."/>
            <person name="Bejar V."/>
            <person name="Llamas I."/>
        </authorList>
    </citation>
    <scope>NUCLEOTIDE SEQUENCE [LARGE SCALE GENOMIC DNA]</scope>
    <source>
        <strain evidence="5 6">N10</strain>
    </source>
</reference>
<evidence type="ECO:0000256" key="1">
    <source>
        <dbReference type="ARBA" id="ARBA00004613"/>
    </source>
</evidence>
<comment type="caution">
    <text evidence="5">The sequence shown here is derived from an EMBL/GenBank/DDBJ whole genome shotgun (WGS) entry which is preliminary data.</text>
</comment>
<keyword evidence="3" id="KW-0472">Membrane</keyword>
<evidence type="ECO:0000256" key="2">
    <source>
        <dbReference type="ARBA" id="ARBA00022729"/>
    </source>
</evidence>
<proteinExistence type="predicted"/>
<evidence type="ECO:0000313" key="6">
    <source>
        <dbReference type="Proteomes" id="UP000490800"/>
    </source>
</evidence>
<dbReference type="PROSITE" id="PS51677">
    <property type="entry name" value="NODB"/>
    <property type="match status" value="1"/>
</dbReference>
<feature type="transmembrane region" description="Helical" evidence="3">
    <location>
        <begin position="7"/>
        <end position="25"/>
    </location>
</feature>
<organism evidence="5 6">
    <name type="scientific">Paenibacillus lutrae</name>
    <dbReference type="NCBI Taxonomy" id="2078573"/>
    <lineage>
        <taxon>Bacteria</taxon>
        <taxon>Bacillati</taxon>
        <taxon>Bacillota</taxon>
        <taxon>Bacilli</taxon>
        <taxon>Bacillales</taxon>
        <taxon>Paenibacillaceae</taxon>
        <taxon>Paenibacillus</taxon>
    </lineage>
</organism>
<dbReference type="Proteomes" id="UP000490800">
    <property type="component" value="Unassembled WGS sequence"/>
</dbReference>
<dbReference type="PANTHER" id="PTHR34216:SF3">
    <property type="entry name" value="POLY-BETA-1,6-N-ACETYL-D-GLUCOSAMINE N-DEACETYLASE"/>
    <property type="match status" value="1"/>
</dbReference>
<keyword evidence="6" id="KW-1185">Reference proteome</keyword>
<name>A0A7X3FGI5_9BACL</name>
<dbReference type="InterPro" id="IPR036582">
    <property type="entry name" value="Mao_N_sf"/>
</dbReference>
<gene>
    <name evidence="5" type="ORF">EDM21_05905</name>
</gene>
<dbReference type="CDD" id="cd10918">
    <property type="entry name" value="CE4_NodB_like_5s_6s"/>
    <property type="match status" value="1"/>
</dbReference>
<keyword evidence="3" id="KW-0812">Transmembrane</keyword>
<dbReference type="AlphaFoldDB" id="A0A7X3FGI5"/>
<dbReference type="InterPro" id="IPR051398">
    <property type="entry name" value="Polysacch_Deacetylase"/>
</dbReference>
<dbReference type="RefSeq" id="WP_157333713.1">
    <property type="nucleotide sequence ID" value="NZ_RHLK01000002.1"/>
</dbReference>
<dbReference type="GO" id="GO:0005576">
    <property type="term" value="C:extracellular region"/>
    <property type="evidence" value="ECO:0007669"/>
    <property type="project" value="UniProtKB-SubCell"/>
</dbReference>
<dbReference type="GO" id="GO:0016810">
    <property type="term" value="F:hydrolase activity, acting on carbon-nitrogen (but not peptide) bonds"/>
    <property type="evidence" value="ECO:0007669"/>
    <property type="project" value="InterPro"/>
</dbReference>
<evidence type="ECO:0000259" key="4">
    <source>
        <dbReference type="PROSITE" id="PS51677"/>
    </source>
</evidence>
<dbReference type="Pfam" id="PF01522">
    <property type="entry name" value="Polysacc_deac_1"/>
    <property type="match status" value="1"/>
</dbReference>
<dbReference type="SUPFAM" id="SSF88713">
    <property type="entry name" value="Glycoside hydrolase/deacetylase"/>
    <property type="match status" value="1"/>
</dbReference>
<comment type="subcellular location">
    <subcellularLocation>
        <location evidence="1">Secreted</location>
    </subcellularLocation>
</comment>
<dbReference type="InterPro" id="IPR011330">
    <property type="entry name" value="Glyco_hydro/deAcase_b/a-brl"/>
</dbReference>
<dbReference type="GO" id="GO:0005975">
    <property type="term" value="P:carbohydrate metabolic process"/>
    <property type="evidence" value="ECO:0007669"/>
    <property type="project" value="InterPro"/>
</dbReference>
<dbReference type="Pfam" id="PF07833">
    <property type="entry name" value="Cu_amine_oxidN1"/>
    <property type="match status" value="1"/>
</dbReference>
<dbReference type="SUPFAM" id="SSF55383">
    <property type="entry name" value="Copper amine oxidase, domain N"/>
    <property type="match status" value="1"/>
</dbReference>
<dbReference type="InterPro" id="IPR012854">
    <property type="entry name" value="Cu_amine_oxidase-like_N"/>
</dbReference>
<sequence>MQKVLKLAPFFLLPLLVIAGTLYMVRTYTPNVSYKDQVAVLLYHHISDMDTSSVTITPALFREQLTYLRERNYQFITMQQFKEFMAGGEVPDKAVLVTFDDGYESLYEKGYPILKELQIPAVNFVITETLDNPPAGSLKFMNQEELQALASSKEVNIDCQCHSDGMHNKQDGNPLLITNLVIDGQPETDTQYDERVLRDAKLCSDKLRSNGSSEPDAYAYPYGFYNKHASSLLQKAGFRYGFTVVSEITTKEDDPMQIARITGGSPWVKPKSLDRAIQRSVIDGKKPADYVSFRKIVEDLDGTVDVAKDRTVSFHVRGKHGKIKPDTSTIELSGAEIPLKHPAKIKSRKVQIHYEDLQQIFGIDVVHIPFGDEFKARVTPKRSQTDS</sequence>
<evidence type="ECO:0000256" key="3">
    <source>
        <dbReference type="SAM" id="Phobius"/>
    </source>
</evidence>
<dbReference type="OrthoDB" id="9778320at2"/>
<dbReference type="InterPro" id="IPR002509">
    <property type="entry name" value="NODB_dom"/>
</dbReference>
<keyword evidence="2" id="KW-0732">Signal</keyword>
<evidence type="ECO:0000313" key="5">
    <source>
        <dbReference type="EMBL" id="MVO99058.1"/>
    </source>
</evidence>
<protein>
    <submittedName>
        <fullName evidence="5">Polysaccharide deacetylase family protein</fullName>
    </submittedName>
</protein>